<organism evidence="6 7">
    <name type="scientific">Malassezia arunalokei</name>
    <dbReference type="NCBI Taxonomy" id="1514897"/>
    <lineage>
        <taxon>Eukaryota</taxon>
        <taxon>Fungi</taxon>
        <taxon>Dikarya</taxon>
        <taxon>Basidiomycota</taxon>
        <taxon>Ustilaginomycotina</taxon>
        <taxon>Malasseziomycetes</taxon>
        <taxon>Malasseziales</taxon>
        <taxon>Malasseziaceae</taxon>
        <taxon>Malassezia</taxon>
    </lineage>
</organism>
<dbReference type="PANTHER" id="PTHR13146:SF0">
    <property type="entry name" value="SOLUTE CARRIER FAMILY 35 MEMBER F6"/>
    <property type="match status" value="1"/>
</dbReference>
<name>A0AAJ5YY41_9BASI</name>
<feature type="transmembrane region" description="Helical" evidence="5">
    <location>
        <begin position="187"/>
        <end position="212"/>
    </location>
</feature>
<keyword evidence="7" id="KW-1185">Reference proteome</keyword>
<feature type="transmembrane region" description="Helical" evidence="5">
    <location>
        <begin position="312"/>
        <end position="334"/>
    </location>
</feature>
<gene>
    <name evidence="6" type="ORF">MARU1_001151</name>
</gene>
<feature type="transmembrane region" description="Helical" evidence="5">
    <location>
        <begin position="346"/>
        <end position="364"/>
    </location>
</feature>
<dbReference type="GO" id="GO:0000139">
    <property type="term" value="C:Golgi membrane"/>
    <property type="evidence" value="ECO:0007669"/>
    <property type="project" value="InterPro"/>
</dbReference>
<comment type="subcellular location">
    <subcellularLocation>
        <location evidence="1">Membrane</location>
        <topology evidence="1">Multi-pass membrane protein</topology>
    </subcellularLocation>
</comment>
<feature type="transmembrane region" description="Helical" evidence="5">
    <location>
        <begin position="155"/>
        <end position="175"/>
    </location>
</feature>
<dbReference type="InterPro" id="IPR037185">
    <property type="entry name" value="EmrE-like"/>
</dbReference>
<evidence type="ECO:0000256" key="5">
    <source>
        <dbReference type="SAM" id="Phobius"/>
    </source>
</evidence>
<evidence type="ECO:0000256" key="3">
    <source>
        <dbReference type="ARBA" id="ARBA00022989"/>
    </source>
</evidence>
<feature type="transmembrane region" description="Helical" evidence="5">
    <location>
        <begin position="224"/>
        <end position="246"/>
    </location>
</feature>
<dbReference type="InterPro" id="IPR007271">
    <property type="entry name" value="Nuc_sug_transpt"/>
</dbReference>
<keyword evidence="4 5" id="KW-0472">Membrane</keyword>
<dbReference type="AlphaFoldDB" id="A0AAJ5YY41"/>
<sequence>MASQSRLNSISMNAYIWFFVTGMFMTGIFNSIVVKWQDMQCVKNCDAHSTEAPIFYSQPIWQTLQMFIGESFCLLVFGVRSITQAYQDAKVSEECQSLLSHWQVRVYGSMEVAQHPRGPSRPWYMRSFKFFVPATFDIISSTLMNLALLMMPVSIFQMTRGALVLWVGLLSGLFLRRYLPLYQWLSLVLVMLGIVIVGLSSLLVSVTAAQIITSVMSTTPDSAIKTLLGLLVVFGAQIFSALQFVWEEKMMEDHLVEPLLVVGLEGLFGIFQVLILMWLLHFLIGSTPQGRSGIFDMREAWHQTMGIKNVRISAVGCALSIALFNVSGMTVTKYLSATTRSTIDTFRTLGICAVSVALGWEVIYPVSGTVQILGFVILAYGTFMFNGVISPPHFLQRKQTITNGDDM</sequence>
<feature type="transmembrane region" description="Helical" evidence="5">
    <location>
        <begin position="130"/>
        <end position="149"/>
    </location>
</feature>
<evidence type="ECO:0000313" key="6">
    <source>
        <dbReference type="EMBL" id="WFD15136.1"/>
    </source>
</evidence>
<dbReference type="PANTHER" id="PTHR13146">
    <property type="match status" value="1"/>
</dbReference>
<evidence type="ECO:0008006" key="8">
    <source>
        <dbReference type="Google" id="ProtNLM"/>
    </source>
</evidence>
<keyword evidence="3 5" id="KW-1133">Transmembrane helix</keyword>
<proteinExistence type="predicted"/>
<evidence type="ECO:0000313" key="7">
    <source>
        <dbReference type="Proteomes" id="UP001217582"/>
    </source>
</evidence>
<reference evidence="6 7" key="1">
    <citation type="submission" date="2023-03" db="EMBL/GenBank/DDBJ databases">
        <title>Mating type loci evolution in Malassezia.</title>
        <authorList>
            <person name="Coelho M.A."/>
        </authorList>
    </citation>
    <scope>NUCLEOTIDE SEQUENCE [LARGE SCALE GENOMIC DNA]</scope>
    <source>
        <strain evidence="6 7">CBS 13387</strain>
    </source>
</reference>
<feature type="transmembrane region" description="Helical" evidence="5">
    <location>
        <begin position="370"/>
        <end position="389"/>
    </location>
</feature>
<dbReference type="Proteomes" id="UP001217582">
    <property type="component" value="Chromosome 2"/>
</dbReference>
<protein>
    <recommendedName>
        <fullName evidence="8">Integral membrane protein</fullName>
    </recommendedName>
</protein>
<evidence type="ECO:0000256" key="1">
    <source>
        <dbReference type="ARBA" id="ARBA00004141"/>
    </source>
</evidence>
<feature type="transmembrane region" description="Helical" evidence="5">
    <location>
        <begin position="14"/>
        <end position="34"/>
    </location>
</feature>
<accession>A0AAJ5YY41</accession>
<dbReference type="Pfam" id="PF04142">
    <property type="entry name" value="Nuc_sug_transp"/>
    <property type="match status" value="1"/>
</dbReference>
<evidence type="ECO:0000256" key="4">
    <source>
        <dbReference type="ARBA" id="ARBA00023136"/>
    </source>
</evidence>
<keyword evidence="2 5" id="KW-0812">Transmembrane</keyword>
<dbReference type="GO" id="GO:0015165">
    <property type="term" value="F:pyrimidine nucleotide-sugar transmembrane transporter activity"/>
    <property type="evidence" value="ECO:0007669"/>
    <property type="project" value="InterPro"/>
</dbReference>
<dbReference type="SUPFAM" id="SSF103481">
    <property type="entry name" value="Multidrug resistance efflux transporter EmrE"/>
    <property type="match status" value="1"/>
</dbReference>
<feature type="transmembrane region" description="Helical" evidence="5">
    <location>
        <begin position="258"/>
        <end position="284"/>
    </location>
</feature>
<evidence type="ECO:0000256" key="2">
    <source>
        <dbReference type="ARBA" id="ARBA00022692"/>
    </source>
</evidence>
<dbReference type="EMBL" id="CP119917">
    <property type="protein sequence ID" value="WFD15136.1"/>
    <property type="molecule type" value="Genomic_DNA"/>
</dbReference>